<dbReference type="EMBL" id="JAIRAU010000033">
    <property type="protein sequence ID" value="MBZ5712620.1"/>
    <property type="molecule type" value="Genomic_DNA"/>
</dbReference>
<evidence type="ECO:0000313" key="2">
    <source>
        <dbReference type="Proteomes" id="UP001139031"/>
    </source>
</evidence>
<reference evidence="1" key="1">
    <citation type="submission" date="2021-08" db="EMBL/GenBank/DDBJ databases">
        <authorList>
            <person name="Stevens D.C."/>
        </authorList>
    </citation>
    <scope>NUCLEOTIDE SEQUENCE</scope>
    <source>
        <strain evidence="1">DSM 53165</strain>
    </source>
</reference>
<gene>
    <name evidence="1" type="ORF">K7C98_25550</name>
</gene>
<comment type="caution">
    <text evidence="1">The sequence shown here is derived from an EMBL/GenBank/DDBJ whole genome shotgun (WGS) entry which is preliminary data.</text>
</comment>
<sequence length="188" mass="21229">MELVARMVNNCRSGCGDLDAQLAIVDQVQAMAHERGTFFLEVPRSWCDALEEYERARCLYPPAETEAHRDPHSPLRWTYFPVISAGIRELRRLWSAGDRPAFFSLAYALHLLPDLACQGRPLNAELYQFELRIAAFRWHALSPEIRAMLCDLANVDIAQVEALLDEPEFVIDMFGFANAEAADDGGET</sequence>
<dbReference type="Proteomes" id="UP001139031">
    <property type="component" value="Unassembled WGS sequence"/>
</dbReference>
<accession>A0ABS7TWI9</accession>
<evidence type="ECO:0000313" key="1">
    <source>
        <dbReference type="EMBL" id="MBZ5712620.1"/>
    </source>
</evidence>
<evidence type="ECO:0008006" key="3">
    <source>
        <dbReference type="Google" id="ProtNLM"/>
    </source>
</evidence>
<proteinExistence type="predicted"/>
<keyword evidence="2" id="KW-1185">Reference proteome</keyword>
<protein>
    <recommendedName>
        <fullName evidence="3">Phospholipase C/D domain-containing protein</fullName>
    </recommendedName>
</protein>
<dbReference type="RefSeq" id="WP_224194376.1">
    <property type="nucleotide sequence ID" value="NZ_JAIRAU010000033.1"/>
</dbReference>
<organism evidence="1 2">
    <name type="scientific">Nannocystis pusilla</name>
    <dbReference type="NCBI Taxonomy" id="889268"/>
    <lineage>
        <taxon>Bacteria</taxon>
        <taxon>Pseudomonadati</taxon>
        <taxon>Myxococcota</taxon>
        <taxon>Polyangia</taxon>
        <taxon>Nannocystales</taxon>
        <taxon>Nannocystaceae</taxon>
        <taxon>Nannocystis</taxon>
    </lineage>
</organism>
<name>A0ABS7TWI9_9BACT</name>